<comment type="caution">
    <text evidence="2">The sequence shown here is derived from an EMBL/GenBank/DDBJ whole genome shotgun (WGS) entry which is preliminary data.</text>
</comment>
<dbReference type="RefSeq" id="WP_307275375.1">
    <property type="nucleotide sequence ID" value="NZ_JAUSVX010000007.1"/>
</dbReference>
<evidence type="ECO:0000313" key="3">
    <source>
        <dbReference type="Proteomes" id="UP001242480"/>
    </source>
</evidence>
<dbReference type="Proteomes" id="UP001242480">
    <property type="component" value="Unassembled WGS sequence"/>
</dbReference>
<protein>
    <submittedName>
        <fullName evidence="2">Uncharacterized protein</fullName>
    </submittedName>
</protein>
<evidence type="ECO:0000313" key="2">
    <source>
        <dbReference type="EMBL" id="MDQ0470972.1"/>
    </source>
</evidence>
<name>A0ABU0JCV6_9HYPH</name>
<dbReference type="EMBL" id="JAUSVX010000007">
    <property type="protein sequence ID" value="MDQ0470972.1"/>
    <property type="molecule type" value="Genomic_DNA"/>
</dbReference>
<reference evidence="2 3" key="1">
    <citation type="submission" date="2023-07" db="EMBL/GenBank/DDBJ databases">
        <title>Genomic Encyclopedia of Type Strains, Phase IV (KMG-IV): sequencing the most valuable type-strain genomes for metagenomic binning, comparative biology and taxonomic classification.</title>
        <authorList>
            <person name="Goeker M."/>
        </authorList>
    </citation>
    <scope>NUCLEOTIDE SEQUENCE [LARGE SCALE GENOMIC DNA]</scope>
    <source>
        <strain evidence="2 3">DSM 19619</strain>
    </source>
</reference>
<proteinExistence type="predicted"/>
<feature type="transmembrane region" description="Helical" evidence="1">
    <location>
        <begin position="29"/>
        <end position="52"/>
    </location>
</feature>
<evidence type="ECO:0000256" key="1">
    <source>
        <dbReference type="SAM" id="Phobius"/>
    </source>
</evidence>
<keyword evidence="1" id="KW-0812">Transmembrane</keyword>
<keyword evidence="1" id="KW-1133">Transmembrane helix</keyword>
<sequence length="53" mass="5703">MTSVDRALRLPRPQTRAMRVSADEAARQLMISVWLVALLVAATAVTATAGFFA</sequence>
<keyword evidence="3" id="KW-1185">Reference proteome</keyword>
<accession>A0ABU0JCV6</accession>
<keyword evidence="1" id="KW-0472">Membrane</keyword>
<gene>
    <name evidence="2" type="ORF">QO011_003991</name>
</gene>
<organism evidence="2 3">
    <name type="scientific">Labrys wisconsinensis</name>
    <dbReference type="NCBI Taxonomy" id="425677"/>
    <lineage>
        <taxon>Bacteria</taxon>
        <taxon>Pseudomonadati</taxon>
        <taxon>Pseudomonadota</taxon>
        <taxon>Alphaproteobacteria</taxon>
        <taxon>Hyphomicrobiales</taxon>
        <taxon>Xanthobacteraceae</taxon>
        <taxon>Labrys</taxon>
    </lineage>
</organism>